<name>A0A4Q9MD32_9APHY</name>
<evidence type="ECO:0000313" key="2">
    <source>
        <dbReference type="EMBL" id="TBU61791.1"/>
    </source>
</evidence>
<accession>A0A4Q9MD32</accession>
<dbReference type="EMBL" id="ML143497">
    <property type="protein sequence ID" value="TBU23716.1"/>
    <property type="molecule type" value="Genomic_DNA"/>
</dbReference>
<protein>
    <submittedName>
        <fullName evidence="1">Uncharacterized protein</fullName>
    </submittedName>
</protein>
<keyword evidence="3" id="KW-1185">Reference proteome</keyword>
<proteinExistence type="predicted"/>
<organism evidence="1">
    <name type="scientific">Dichomitus squalens</name>
    <dbReference type="NCBI Taxonomy" id="114155"/>
    <lineage>
        <taxon>Eukaryota</taxon>
        <taxon>Fungi</taxon>
        <taxon>Dikarya</taxon>
        <taxon>Basidiomycota</taxon>
        <taxon>Agaricomycotina</taxon>
        <taxon>Agaricomycetes</taxon>
        <taxon>Polyporales</taxon>
        <taxon>Polyporaceae</taxon>
        <taxon>Dichomitus</taxon>
    </lineage>
</organism>
<sequence length="123" mass="13654">MQVMVQVSQHTFYEAGGSHEIWEGARRPFPTYTLSFLLCTARVGASFQVSEAIGLQVSRRFTSQSTSQEASSENPCICYLCRLTMAPENLVLVTCTYGFIGSQIICHLFEASYRMRGTHAAEG</sequence>
<dbReference type="EMBL" id="ML145096">
    <property type="protein sequence ID" value="TBU61791.1"/>
    <property type="molecule type" value="Genomic_DNA"/>
</dbReference>
<evidence type="ECO:0000313" key="1">
    <source>
        <dbReference type="EMBL" id="TBU23716.1"/>
    </source>
</evidence>
<dbReference type="AlphaFoldDB" id="A0A4Q9MD32"/>
<dbReference type="Proteomes" id="UP000292957">
    <property type="component" value="Unassembled WGS sequence"/>
</dbReference>
<reference evidence="1 3" key="1">
    <citation type="submission" date="2019-01" db="EMBL/GenBank/DDBJ databases">
        <title>Draft genome sequences of three monokaryotic isolates of the white-rot basidiomycete fungus Dichomitus squalens.</title>
        <authorList>
            <consortium name="DOE Joint Genome Institute"/>
            <person name="Lopez S.C."/>
            <person name="Andreopoulos B."/>
            <person name="Pangilinan J."/>
            <person name="Lipzen A."/>
            <person name="Riley R."/>
            <person name="Ahrendt S."/>
            <person name="Ng V."/>
            <person name="Barry K."/>
            <person name="Daum C."/>
            <person name="Grigoriev I.V."/>
            <person name="Hilden K.S."/>
            <person name="Makela M.R."/>
            <person name="de Vries R.P."/>
        </authorList>
    </citation>
    <scope>NUCLEOTIDE SEQUENCE [LARGE SCALE GENOMIC DNA]</scope>
    <source>
        <strain evidence="2 3">CBS 464.89</strain>
        <strain evidence="1">OM18370.1</strain>
    </source>
</reference>
<gene>
    <name evidence="2" type="ORF">BD310DRAFT_146138</name>
    <name evidence="1" type="ORF">BD311DRAFT_66035</name>
</gene>
<evidence type="ECO:0000313" key="3">
    <source>
        <dbReference type="Proteomes" id="UP000292082"/>
    </source>
</evidence>
<dbReference type="Proteomes" id="UP000292082">
    <property type="component" value="Unassembled WGS sequence"/>
</dbReference>